<protein>
    <recommendedName>
        <fullName evidence="5">Protein EVI2A</fullName>
    </recommendedName>
</protein>
<accession>M7C013</accession>
<dbReference type="PANTHER" id="PTHR15568">
    <property type="entry name" value="ECOTROPIC VIRAL INTEGRATION SITE 2A"/>
    <property type="match status" value="1"/>
</dbReference>
<dbReference type="InterPro" id="IPR008608">
    <property type="entry name" value="Ectropic_vir_integratn_site_2A"/>
</dbReference>
<sequence length="256" mass="28721">MNVKLTRRCNFAFIVAIIFLFCLQIRANDTDRPRFTNESYLGTIPQNISENQSTTEASTNFVTQNTDYNGESTTTFETQTAAFQTTFGQELSTFSPSFHLTSAVQDPLTTTKTQITTKTEHCEEKNKSLILICFIIIAVLVLACTFLFLSTVVMANKVSYLKRSKEGKRMPRSNGDFLVSSSLWPAGSNTWQRKSKQLTGTDLMMQDLISETANTVQKKNAVETTEKLTRGRANDQKNEQASKPCDSIVTNFIVEI</sequence>
<dbReference type="eggNOG" id="ENOG502S3SG">
    <property type="taxonomic scope" value="Eukaryota"/>
</dbReference>
<keyword evidence="1" id="KW-1133">Transmembrane helix</keyword>
<dbReference type="Pfam" id="PF05399">
    <property type="entry name" value="EVI2A"/>
    <property type="match status" value="1"/>
</dbReference>
<feature type="signal peptide" evidence="2">
    <location>
        <begin position="1"/>
        <end position="27"/>
    </location>
</feature>
<reference evidence="4" key="1">
    <citation type="journal article" date="2013" name="Nat. Genet.">
        <title>The draft genomes of soft-shell turtle and green sea turtle yield insights into the development and evolution of the turtle-specific body plan.</title>
        <authorList>
            <person name="Wang Z."/>
            <person name="Pascual-Anaya J."/>
            <person name="Zadissa A."/>
            <person name="Li W."/>
            <person name="Niimura Y."/>
            <person name="Huang Z."/>
            <person name="Li C."/>
            <person name="White S."/>
            <person name="Xiong Z."/>
            <person name="Fang D."/>
            <person name="Wang B."/>
            <person name="Ming Y."/>
            <person name="Chen Y."/>
            <person name="Zheng Y."/>
            <person name="Kuraku S."/>
            <person name="Pignatelli M."/>
            <person name="Herrero J."/>
            <person name="Beal K."/>
            <person name="Nozawa M."/>
            <person name="Li Q."/>
            <person name="Wang J."/>
            <person name="Zhang H."/>
            <person name="Yu L."/>
            <person name="Shigenobu S."/>
            <person name="Wang J."/>
            <person name="Liu J."/>
            <person name="Flicek P."/>
            <person name="Searle S."/>
            <person name="Wang J."/>
            <person name="Kuratani S."/>
            <person name="Yin Y."/>
            <person name="Aken B."/>
            <person name="Zhang G."/>
            <person name="Irie N."/>
        </authorList>
    </citation>
    <scope>NUCLEOTIDE SEQUENCE [LARGE SCALE GENOMIC DNA]</scope>
</reference>
<evidence type="ECO:0000313" key="3">
    <source>
        <dbReference type="EMBL" id="EMP37693.1"/>
    </source>
</evidence>
<gene>
    <name evidence="3" type="ORF">UY3_04974</name>
</gene>
<dbReference type="GO" id="GO:0016020">
    <property type="term" value="C:membrane"/>
    <property type="evidence" value="ECO:0007669"/>
    <property type="project" value="InterPro"/>
</dbReference>
<keyword evidence="1" id="KW-0472">Membrane</keyword>
<keyword evidence="1" id="KW-0812">Transmembrane</keyword>
<feature type="chain" id="PRO_5004080424" description="Protein EVI2A" evidence="2">
    <location>
        <begin position="28"/>
        <end position="256"/>
    </location>
</feature>
<name>M7C013_CHEMY</name>
<keyword evidence="2" id="KW-0732">Signal</keyword>
<evidence type="ECO:0000256" key="1">
    <source>
        <dbReference type="SAM" id="Phobius"/>
    </source>
</evidence>
<evidence type="ECO:0008006" key="5">
    <source>
        <dbReference type="Google" id="ProtNLM"/>
    </source>
</evidence>
<dbReference type="AlphaFoldDB" id="M7C013"/>
<dbReference type="EMBL" id="KB521250">
    <property type="protein sequence ID" value="EMP37693.1"/>
    <property type="molecule type" value="Genomic_DNA"/>
</dbReference>
<dbReference type="PIRSF" id="PIRSF019625">
    <property type="entry name" value="EVI_S2A"/>
    <property type="match status" value="1"/>
</dbReference>
<dbReference type="Proteomes" id="UP000031443">
    <property type="component" value="Unassembled WGS sequence"/>
</dbReference>
<organism evidence="3 4">
    <name type="scientific">Chelonia mydas</name>
    <name type="common">Green sea-turtle</name>
    <name type="synonym">Chelonia agassizi</name>
    <dbReference type="NCBI Taxonomy" id="8469"/>
    <lineage>
        <taxon>Eukaryota</taxon>
        <taxon>Metazoa</taxon>
        <taxon>Chordata</taxon>
        <taxon>Craniata</taxon>
        <taxon>Vertebrata</taxon>
        <taxon>Euteleostomi</taxon>
        <taxon>Archelosauria</taxon>
        <taxon>Testudinata</taxon>
        <taxon>Testudines</taxon>
        <taxon>Cryptodira</taxon>
        <taxon>Durocryptodira</taxon>
        <taxon>Americhelydia</taxon>
        <taxon>Chelonioidea</taxon>
        <taxon>Cheloniidae</taxon>
        <taxon>Chelonia</taxon>
    </lineage>
</organism>
<dbReference type="STRING" id="8469.M7C013"/>
<dbReference type="PANTHER" id="PTHR15568:SF0">
    <property type="entry name" value="PROTEIN EVI2A"/>
    <property type="match status" value="1"/>
</dbReference>
<evidence type="ECO:0000256" key="2">
    <source>
        <dbReference type="SAM" id="SignalP"/>
    </source>
</evidence>
<feature type="transmembrane region" description="Helical" evidence="1">
    <location>
        <begin position="129"/>
        <end position="155"/>
    </location>
</feature>
<keyword evidence="4" id="KW-1185">Reference proteome</keyword>
<evidence type="ECO:0000313" key="4">
    <source>
        <dbReference type="Proteomes" id="UP000031443"/>
    </source>
</evidence>
<proteinExistence type="predicted"/>